<reference evidence="2" key="1">
    <citation type="journal article" date="2014" name="Int. J. Syst. Evol. Microbiol.">
        <title>Complete genome sequence of Corynebacterium casei LMG S-19264T (=DSM 44701T), isolated from a smear-ripened cheese.</title>
        <authorList>
            <consortium name="US DOE Joint Genome Institute (JGI-PGF)"/>
            <person name="Walter F."/>
            <person name="Albersmeier A."/>
            <person name="Kalinowski J."/>
            <person name="Ruckert C."/>
        </authorList>
    </citation>
    <scope>NUCLEOTIDE SEQUENCE</scope>
    <source>
        <strain evidence="2">CGMCC 4.7679</strain>
    </source>
</reference>
<accession>A0A8H9IP65</accession>
<dbReference type="CDD" id="cd00531">
    <property type="entry name" value="NTF2_like"/>
    <property type="match status" value="1"/>
</dbReference>
<organism evidence="2 3">
    <name type="scientific">Amycolatopsis bartoniae</name>
    <dbReference type="NCBI Taxonomy" id="941986"/>
    <lineage>
        <taxon>Bacteria</taxon>
        <taxon>Bacillati</taxon>
        <taxon>Actinomycetota</taxon>
        <taxon>Actinomycetes</taxon>
        <taxon>Pseudonocardiales</taxon>
        <taxon>Pseudonocardiaceae</taxon>
        <taxon>Amycolatopsis</taxon>
    </lineage>
</organism>
<gene>
    <name evidence="2" type="ORF">GCM10017566_14240</name>
</gene>
<dbReference type="EMBL" id="BNAV01000001">
    <property type="protein sequence ID" value="GHF41893.1"/>
    <property type="molecule type" value="Genomic_DNA"/>
</dbReference>
<comment type="caution">
    <text evidence="2">The sequence shown here is derived from an EMBL/GenBank/DDBJ whole genome shotgun (WGS) entry which is preliminary data.</text>
</comment>
<dbReference type="InterPro" id="IPR037401">
    <property type="entry name" value="SnoaL-like"/>
</dbReference>
<evidence type="ECO:0000313" key="2">
    <source>
        <dbReference type="EMBL" id="GHF41893.1"/>
    </source>
</evidence>
<name>A0A8H9IP65_9PSEU</name>
<protein>
    <recommendedName>
        <fullName evidence="1">SnoaL-like domain-containing protein</fullName>
    </recommendedName>
</protein>
<dbReference type="RefSeq" id="WP_229880363.1">
    <property type="nucleotide sequence ID" value="NZ_BNAV01000001.1"/>
</dbReference>
<feature type="domain" description="SnoaL-like" evidence="1">
    <location>
        <begin position="9"/>
        <end position="127"/>
    </location>
</feature>
<keyword evidence="3" id="KW-1185">Reference proteome</keyword>
<dbReference type="SUPFAM" id="SSF54427">
    <property type="entry name" value="NTF2-like"/>
    <property type="match status" value="1"/>
</dbReference>
<evidence type="ECO:0000259" key="1">
    <source>
        <dbReference type="Pfam" id="PF13577"/>
    </source>
</evidence>
<dbReference type="Gene3D" id="3.10.450.50">
    <property type="match status" value="1"/>
</dbReference>
<proteinExistence type="predicted"/>
<reference evidence="2" key="2">
    <citation type="submission" date="2020-09" db="EMBL/GenBank/DDBJ databases">
        <authorList>
            <person name="Sun Q."/>
            <person name="Zhou Y."/>
        </authorList>
    </citation>
    <scope>NUCLEOTIDE SEQUENCE</scope>
    <source>
        <strain evidence="2">CGMCC 4.7679</strain>
    </source>
</reference>
<sequence length="140" mass="15569">MDISADTLAHVHQLYGAQSHFIDNGDARAWADTFTADGEFCSPSYPAPVVGTEKLARFAEDFAAQDGTARHVITNLFVQQAGTGLTVRAYLQIVHTPPGGPSRLVRQTTITDELVRDDGRWRIRRRTVRRDDAQEETENS</sequence>
<evidence type="ECO:0000313" key="3">
    <source>
        <dbReference type="Proteomes" id="UP000658656"/>
    </source>
</evidence>
<dbReference type="AlphaFoldDB" id="A0A8H9IP65"/>
<dbReference type="InterPro" id="IPR032710">
    <property type="entry name" value="NTF2-like_dom_sf"/>
</dbReference>
<dbReference type="Pfam" id="PF13577">
    <property type="entry name" value="SnoaL_4"/>
    <property type="match status" value="1"/>
</dbReference>
<dbReference type="Proteomes" id="UP000658656">
    <property type="component" value="Unassembled WGS sequence"/>
</dbReference>